<feature type="transmembrane region" description="Helical" evidence="1">
    <location>
        <begin position="12"/>
        <end position="32"/>
    </location>
</feature>
<accession>A0A0B6Y0N4</accession>
<gene>
    <name evidence="2" type="primary">ORF8511</name>
</gene>
<organism evidence="2">
    <name type="scientific">Arion vulgaris</name>
    <dbReference type="NCBI Taxonomy" id="1028688"/>
    <lineage>
        <taxon>Eukaryota</taxon>
        <taxon>Metazoa</taxon>
        <taxon>Spiralia</taxon>
        <taxon>Lophotrochozoa</taxon>
        <taxon>Mollusca</taxon>
        <taxon>Gastropoda</taxon>
        <taxon>Heterobranchia</taxon>
        <taxon>Euthyneura</taxon>
        <taxon>Panpulmonata</taxon>
        <taxon>Eupulmonata</taxon>
        <taxon>Stylommatophora</taxon>
        <taxon>Helicina</taxon>
        <taxon>Arionoidea</taxon>
        <taxon>Arionidae</taxon>
        <taxon>Arion</taxon>
    </lineage>
</organism>
<feature type="non-terminal residue" evidence="2">
    <location>
        <position position="86"/>
    </location>
</feature>
<evidence type="ECO:0000313" key="2">
    <source>
        <dbReference type="EMBL" id="CEK49683.1"/>
    </source>
</evidence>
<keyword evidence="1" id="KW-1133">Transmembrane helix</keyword>
<reference evidence="2" key="1">
    <citation type="submission" date="2014-12" db="EMBL/GenBank/DDBJ databases">
        <title>Insight into the proteome of Arion vulgaris.</title>
        <authorList>
            <person name="Aradska J."/>
            <person name="Bulat T."/>
            <person name="Smidak R."/>
            <person name="Sarate P."/>
            <person name="Gangsoo J."/>
            <person name="Sialana F."/>
            <person name="Bilban M."/>
            <person name="Lubec G."/>
        </authorList>
    </citation>
    <scope>NUCLEOTIDE SEQUENCE</scope>
    <source>
        <tissue evidence="2">Skin</tissue>
    </source>
</reference>
<dbReference type="AlphaFoldDB" id="A0A0B6Y0N4"/>
<proteinExistence type="predicted"/>
<dbReference type="EMBL" id="HACG01002818">
    <property type="protein sequence ID" value="CEK49683.1"/>
    <property type="molecule type" value="Transcribed_RNA"/>
</dbReference>
<keyword evidence="1" id="KW-0812">Transmembrane</keyword>
<evidence type="ECO:0000256" key="1">
    <source>
        <dbReference type="SAM" id="Phobius"/>
    </source>
</evidence>
<keyword evidence="1" id="KW-0472">Membrane</keyword>
<sequence length="86" mass="10081">MPVLQESLLPSYTLSIVRALLYPSYITFNWLACLYVTTLEEDRYPFKVFARKLLLTAVHGTLFILFLPLLLTFLPIRCLLLSYRRP</sequence>
<evidence type="ECO:0008006" key="3">
    <source>
        <dbReference type="Google" id="ProtNLM"/>
    </source>
</evidence>
<protein>
    <recommendedName>
        <fullName evidence="3">G-protein coupled receptors family 1 profile domain-containing protein</fullName>
    </recommendedName>
</protein>
<feature type="transmembrane region" description="Helical" evidence="1">
    <location>
        <begin position="53"/>
        <end position="76"/>
    </location>
</feature>
<name>A0A0B6Y0N4_9EUPU</name>